<proteinExistence type="inferred from homology"/>
<keyword evidence="5" id="KW-1185">Reference proteome</keyword>
<dbReference type="InterPro" id="IPR036388">
    <property type="entry name" value="WH-like_DNA-bd_sf"/>
</dbReference>
<dbReference type="OrthoDB" id="6392at2"/>
<protein>
    <recommendedName>
        <fullName evidence="3">UPF0122 protein DSOL_0563</fullName>
    </recommendedName>
</protein>
<comment type="similarity">
    <text evidence="1 3">Belongs to the UPF0122 family.</text>
</comment>
<dbReference type="RefSeq" id="WP_075363382.1">
    <property type="nucleotide sequence ID" value="NZ_MLBF01000003.1"/>
</dbReference>
<dbReference type="InterPro" id="IPR054831">
    <property type="entry name" value="UPF0122_fam_protein"/>
</dbReference>
<dbReference type="NCBIfam" id="NF001072">
    <property type="entry name" value="PRK00118.2-2"/>
    <property type="match status" value="1"/>
</dbReference>
<dbReference type="PANTHER" id="PTHR40083:SF1">
    <property type="entry name" value="UPF0122 PROTEIN YLXM"/>
    <property type="match status" value="1"/>
</dbReference>
<dbReference type="Pfam" id="PF04297">
    <property type="entry name" value="UPF0122"/>
    <property type="match status" value="1"/>
</dbReference>
<evidence type="ECO:0000313" key="4">
    <source>
        <dbReference type="EMBL" id="OLN33317.1"/>
    </source>
</evidence>
<dbReference type="NCBIfam" id="NF045758">
    <property type="entry name" value="YlxM"/>
    <property type="match status" value="1"/>
</dbReference>
<evidence type="ECO:0000256" key="1">
    <source>
        <dbReference type="ARBA" id="ARBA00008720"/>
    </source>
</evidence>
<dbReference type="Gene3D" id="1.10.10.10">
    <property type="entry name" value="Winged helix-like DNA-binding domain superfamily/Winged helix DNA-binding domain"/>
    <property type="match status" value="1"/>
</dbReference>
<dbReference type="SUPFAM" id="SSF88659">
    <property type="entry name" value="Sigma3 and sigma4 domains of RNA polymerase sigma factors"/>
    <property type="match status" value="1"/>
</dbReference>
<dbReference type="PANTHER" id="PTHR40083">
    <property type="entry name" value="UPF0122 PROTEIN CBO2450/CLC_2298"/>
    <property type="match status" value="1"/>
</dbReference>
<dbReference type="STRING" id="1888891.DSOL_0563"/>
<dbReference type="EMBL" id="MLBF01000003">
    <property type="protein sequence ID" value="OLN33317.1"/>
    <property type="molecule type" value="Genomic_DNA"/>
</dbReference>
<evidence type="ECO:0000313" key="5">
    <source>
        <dbReference type="Proteomes" id="UP000186102"/>
    </source>
</evidence>
<dbReference type="InterPro" id="IPR013324">
    <property type="entry name" value="RNA_pol_sigma_r3/r4-like"/>
</dbReference>
<dbReference type="Proteomes" id="UP000186102">
    <property type="component" value="Unassembled WGS sequence"/>
</dbReference>
<comment type="caution">
    <text evidence="4">The sequence shown here is derived from an EMBL/GenBank/DDBJ whole genome shotgun (WGS) entry which is preliminary data.</text>
</comment>
<name>A0A1Q8R125_9FIRM</name>
<organism evidence="4 5">
    <name type="scientific">Desulfosporosinus metallidurans</name>
    <dbReference type="NCBI Taxonomy" id="1888891"/>
    <lineage>
        <taxon>Bacteria</taxon>
        <taxon>Bacillati</taxon>
        <taxon>Bacillota</taxon>
        <taxon>Clostridia</taxon>
        <taxon>Eubacteriales</taxon>
        <taxon>Desulfitobacteriaceae</taxon>
        <taxon>Desulfosporosinus</taxon>
    </lineage>
</organism>
<dbReference type="HAMAP" id="MF_00245">
    <property type="entry name" value="UPF0122"/>
    <property type="match status" value="1"/>
</dbReference>
<comment type="function">
    <text evidence="2 3">Might take part in the signal recognition particle (SRP) pathway. This is inferred from the conservation of its genetic proximity to ftsY/ffh. May be a regulatory protein.</text>
</comment>
<sequence>MDKLTEMALLADFYGPLLTEKQQNVWDLHYQQDLSLVEIAEAEHISRQAIHDLLKRTERILTEYEEKLGLVQRFWTERQKLMEVQTLLQGLSGRDFSSNSAWERHQKIRAMIEDVFINISAV</sequence>
<reference evidence="4 5" key="1">
    <citation type="submission" date="2016-09" db="EMBL/GenBank/DDBJ databases">
        <title>Complete genome of Desulfosporosinus sp. OL.</title>
        <authorList>
            <person name="Mardanov A."/>
            <person name="Beletsky A."/>
            <person name="Panova A."/>
            <person name="Karnachuk O."/>
            <person name="Ravin N."/>
        </authorList>
    </citation>
    <scope>NUCLEOTIDE SEQUENCE [LARGE SCALE GENOMIC DNA]</scope>
    <source>
        <strain evidence="4 5">OL</strain>
    </source>
</reference>
<dbReference type="AlphaFoldDB" id="A0A1Q8R125"/>
<dbReference type="InterPro" id="IPR007394">
    <property type="entry name" value="UPF0122"/>
</dbReference>
<evidence type="ECO:0000256" key="3">
    <source>
        <dbReference type="HAMAP-Rule" id="MF_00245"/>
    </source>
</evidence>
<gene>
    <name evidence="4" type="ORF">DSOL_0563</name>
</gene>
<evidence type="ECO:0000256" key="2">
    <source>
        <dbReference type="ARBA" id="ARBA00024764"/>
    </source>
</evidence>
<accession>A0A1Q8R125</accession>